<evidence type="ECO:0000256" key="3">
    <source>
        <dbReference type="SAM" id="Phobius"/>
    </source>
</evidence>
<dbReference type="GO" id="GO:0006310">
    <property type="term" value="P:DNA recombination"/>
    <property type="evidence" value="ECO:0007669"/>
    <property type="project" value="UniProtKB-KW"/>
</dbReference>
<evidence type="ECO:0000256" key="1">
    <source>
        <dbReference type="ARBA" id="ARBA00023125"/>
    </source>
</evidence>
<dbReference type="GO" id="GO:0015074">
    <property type="term" value="P:DNA integration"/>
    <property type="evidence" value="ECO:0007669"/>
    <property type="project" value="InterPro"/>
</dbReference>
<name>A0A8T2LXG9_ASTMX</name>
<dbReference type="InterPro" id="IPR002104">
    <property type="entry name" value="Integrase_catalytic"/>
</dbReference>
<gene>
    <name evidence="5" type="ORF">AMEX_G8397</name>
</gene>
<proteinExistence type="predicted"/>
<evidence type="ECO:0000313" key="5">
    <source>
        <dbReference type="EMBL" id="KAG9276120.1"/>
    </source>
</evidence>
<keyword evidence="3" id="KW-0472">Membrane</keyword>
<dbReference type="InterPro" id="IPR011010">
    <property type="entry name" value="DNA_brk_join_enz"/>
</dbReference>
<feature type="domain" description="Tyr recombinase" evidence="4">
    <location>
        <begin position="100"/>
        <end position="302"/>
    </location>
</feature>
<keyword evidence="3" id="KW-1133">Transmembrane helix</keyword>
<evidence type="ECO:0000259" key="4">
    <source>
        <dbReference type="PROSITE" id="PS51898"/>
    </source>
</evidence>
<sequence>MSIGLSPATLKAYKSTWSLFTLFCLSLNIPIYPVLISTVCAFIVHNFQTRNVTIPTIRRMLAGVQFNARCYDPSFSSLFSNSAIRLLLKGLTKTYKRTPDKRLPITPDILQKLISALREGMFSNYINNLLEAVFLMAFYGFMRPGEFSCNTQSFDHKHDLAYSDISFSPTHYNIFLKHSKSDPMRKGVTITITKLNGSLCPFDSMVRYLTSHPHTSAAPLFILPNGLPMTKHWFREHLSRVLKKCSLSPSLYTGHSFRIGAATTAAQIGLPISSIKALGRWTSASYESYIRQDKHLVRDAQMSLSKAI</sequence>
<dbReference type="Gene3D" id="1.10.150.130">
    <property type="match status" value="1"/>
</dbReference>
<dbReference type="SUPFAM" id="SSF56349">
    <property type="entry name" value="DNA breaking-rejoining enzymes"/>
    <property type="match status" value="1"/>
</dbReference>
<dbReference type="SUPFAM" id="SSF47823">
    <property type="entry name" value="lambda integrase-like, N-terminal domain"/>
    <property type="match status" value="1"/>
</dbReference>
<dbReference type="PROSITE" id="PS51898">
    <property type="entry name" value="TYR_RECOMBINASE"/>
    <property type="match status" value="1"/>
</dbReference>
<keyword evidence="3" id="KW-0812">Transmembrane</keyword>
<protein>
    <recommendedName>
        <fullName evidence="4">Tyr recombinase domain-containing protein</fullName>
    </recommendedName>
</protein>
<organism evidence="5 6">
    <name type="scientific">Astyanax mexicanus</name>
    <name type="common">Blind cave fish</name>
    <name type="synonym">Astyanax fasciatus mexicanus</name>
    <dbReference type="NCBI Taxonomy" id="7994"/>
    <lineage>
        <taxon>Eukaryota</taxon>
        <taxon>Metazoa</taxon>
        <taxon>Chordata</taxon>
        <taxon>Craniata</taxon>
        <taxon>Vertebrata</taxon>
        <taxon>Euteleostomi</taxon>
        <taxon>Actinopterygii</taxon>
        <taxon>Neopterygii</taxon>
        <taxon>Teleostei</taxon>
        <taxon>Ostariophysi</taxon>
        <taxon>Characiformes</taxon>
        <taxon>Characoidei</taxon>
        <taxon>Acestrorhamphidae</taxon>
        <taxon>Acestrorhamphinae</taxon>
        <taxon>Astyanax</taxon>
    </lineage>
</organism>
<comment type="caution">
    <text evidence="5">The sequence shown here is derived from an EMBL/GenBank/DDBJ whole genome shotgun (WGS) entry which is preliminary data.</text>
</comment>
<dbReference type="AlphaFoldDB" id="A0A8T2LXG9"/>
<feature type="transmembrane region" description="Helical" evidence="3">
    <location>
        <begin position="20"/>
        <end position="44"/>
    </location>
</feature>
<keyword evidence="2" id="KW-0233">DNA recombination</keyword>
<accession>A0A8T2LXG9</accession>
<dbReference type="InterPro" id="IPR010998">
    <property type="entry name" value="Integrase_recombinase_N"/>
</dbReference>
<dbReference type="PANTHER" id="PTHR34605:SF3">
    <property type="entry name" value="P CELL-TYPE AGGLUTINATION PROTEIN MAP4-LIKE-RELATED"/>
    <property type="match status" value="1"/>
</dbReference>
<dbReference type="InterPro" id="IPR013762">
    <property type="entry name" value="Integrase-like_cat_sf"/>
</dbReference>
<dbReference type="Gene3D" id="1.10.443.10">
    <property type="entry name" value="Intergrase catalytic core"/>
    <property type="match status" value="1"/>
</dbReference>
<dbReference type="GO" id="GO:0003677">
    <property type="term" value="F:DNA binding"/>
    <property type="evidence" value="ECO:0007669"/>
    <property type="project" value="UniProtKB-KW"/>
</dbReference>
<dbReference type="EMBL" id="JAICCE010000006">
    <property type="protein sequence ID" value="KAG9276120.1"/>
    <property type="molecule type" value="Genomic_DNA"/>
</dbReference>
<evidence type="ECO:0000256" key="2">
    <source>
        <dbReference type="ARBA" id="ARBA00023172"/>
    </source>
</evidence>
<dbReference type="PANTHER" id="PTHR34605">
    <property type="entry name" value="PHAGE_INTEGRASE DOMAIN-CONTAINING PROTEIN"/>
    <property type="match status" value="1"/>
</dbReference>
<reference evidence="5 6" key="1">
    <citation type="submission" date="2021-07" db="EMBL/GenBank/DDBJ databases">
        <authorList>
            <person name="Imarazene B."/>
            <person name="Zahm M."/>
            <person name="Klopp C."/>
            <person name="Cabau C."/>
            <person name="Beille S."/>
            <person name="Jouanno E."/>
            <person name="Castinel A."/>
            <person name="Lluch J."/>
            <person name="Gil L."/>
            <person name="Kuchtly C."/>
            <person name="Lopez Roques C."/>
            <person name="Donnadieu C."/>
            <person name="Parrinello H."/>
            <person name="Journot L."/>
            <person name="Du K."/>
            <person name="Schartl M."/>
            <person name="Retaux S."/>
            <person name="Guiguen Y."/>
        </authorList>
    </citation>
    <scope>NUCLEOTIDE SEQUENCE [LARGE SCALE GENOMIC DNA]</scope>
    <source>
        <strain evidence="5">Pach_M1</strain>
        <tissue evidence="5">Testis</tissue>
    </source>
</reference>
<feature type="transmembrane region" description="Helical" evidence="3">
    <location>
        <begin position="125"/>
        <end position="142"/>
    </location>
</feature>
<keyword evidence="1" id="KW-0238">DNA-binding</keyword>
<evidence type="ECO:0000313" key="6">
    <source>
        <dbReference type="Proteomes" id="UP000752171"/>
    </source>
</evidence>
<dbReference type="InterPro" id="IPR052925">
    <property type="entry name" value="Phage_Integrase-like_Recomb"/>
</dbReference>
<dbReference type="Proteomes" id="UP000752171">
    <property type="component" value="Unassembled WGS sequence"/>
</dbReference>